<accession>A0ABY2Z297</accession>
<name>A0ABY2Z297_9GAMM</name>
<dbReference type="EMBL" id="VHIZ01000056">
    <property type="protein sequence ID" value="TPV21993.1"/>
    <property type="molecule type" value="Genomic_DNA"/>
</dbReference>
<keyword evidence="1" id="KW-0812">Transmembrane</keyword>
<dbReference type="Gene3D" id="2.60.60.30">
    <property type="entry name" value="sav2460 like domains"/>
    <property type="match status" value="1"/>
</dbReference>
<reference evidence="2 3" key="1">
    <citation type="submission" date="2019-06" db="EMBL/GenBank/DDBJ databases">
        <title>Taxogenomics and systematics of the genus Pantoea.</title>
        <authorList>
            <person name="Tambong J.T."/>
        </authorList>
    </citation>
    <scope>NUCLEOTIDE SEQUENCE [LARGE SCALE GENOMIC DNA]</scope>
    <source>
        <strain evidence="2 3">LMG 2558</strain>
    </source>
</reference>
<keyword evidence="1" id="KW-1133">Transmembrane helix</keyword>
<evidence type="ECO:0000256" key="1">
    <source>
        <dbReference type="SAM" id="Phobius"/>
    </source>
</evidence>
<comment type="caution">
    <text evidence="2">The sequence shown here is derived from an EMBL/GenBank/DDBJ whole genome shotgun (WGS) entry which is preliminary data.</text>
</comment>
<dbReference type="RefSeq" id="WP_140925137.1">
    <property type="nucleotide sequence ID" value="NZ_CP122311.1"/>
</dbReference>
<dbReference type="InterPro" id="IPR003325">
    <property type="entry name" value="TerD"/>
</dbReference>
<gene>
    <name evidence="2" type="ORF">FJW00_17475</name>
</gene>
<evidence type="ECO:0000313" key="3">
    <source>
        <dbReference type="Proteomes" id="UP000316142"/>
    </source>
</evidence>
<evidence type="ECO:0000313" key="2">
    <source>
        <dbReference type="EMBL" id="TPV21993.1"/>
    </source>
</evidence>
<sequence length="382" mass="42595">MQRLTRSAPIDDVTLKSYEETVAIIRRHLPPSLALLFAEARQNSEGNLEWWTAREGIAAPLSSLGETEQTAIHTKRQQYMGTIASLIEQLNARGETKSAQALQSLLTHSQTLPCYGVGGEPVFTNWTIPPEVSPAIILPEARTERHFPWLLLFLFLLLLLVIAGWWFMNLKRESPAPNLPPLTPAVADAPVPVKTELTQANPSVSLAKGTDFGRISVNLTWQQGQNKKPVDLDLAAFIRLKNGKNAGVEALSKYFGDYDKAPFMLLQKDLRDGDNKDGEWIFINGSQWQEIDEVLIYSFIYGGANNWSGLDANITLSVPDQTPISSSMVNNGQRNDVAAIARLKNVDGDIKVERLNNFFPDRETLAKHYGWNFEWTPGANKN</sequence>
<keyword evidence="1" id="KW-0472">Membrane</keyword>
<protein>
    <submittedName>
        <fullName evidence="2">Tellurite resistance domain protein</fullName>
    </submittedName>
</protein>
<keyword evidence="3" id="KW-1185">Reference proteome</keyword>
<dbReference type="CDD" id="cd06974">
    <property type="entry name" value="TerD_like"/>
    <property type="match status" value="1"/>
</dbReference>
<proteinExistence type="predicted"/>
<feature type="transmembrane region" description="Helical" evidence="1">
    <location>
        <begin position="147"/>
        <end position="168"/>
    </location>
</feature>
<organism evidence="2 3">
    <name type="scientific">Pantoea anthophila</name>
    <dbReference type="NCBI Taxonomy" id="470931"/>
    <lineage>
        <taxon>Bacteria</taxon>
        <taxon>Pseudomonadati</taxon>
        <taxon>Pseudomonadota</taxon>
        <taxon>Gammaproteobacteria</taxon>
        <taxon>Enterobacterales</taxon>
        <taxon>Erwiniaceae</taxon>
        <taxon>Pantoea</taxon>
    </lineage>
</organism>
<dbReference type="Proteomes" id="UP000316142">
    <property type="component" value="Unassembled WGS sequence"/>
</dbReference>